<accession>A0A5B7CMR9</accession>
<proteinExistence type="predicted"/>
<keyword evidence="1" id="KW-1133">Transmembrane helix</keyword>
<dbReference type="EMBL" id="VSRR010000142">
    <property type="protein sequence ID" value="MPC11032.1"/>
    <property type="molecule type" value="Genomic_DNA"/>
</dbReference>
<evidence type="ECO:0000313" key="3">
    <source>
        <dbReference type="Proteomes" id="UP000324222"/>
    </source>
</evidence>
<protein>
    <submittedName>
        <fullName evidence="2">Uncharacterized protein</fullName>
    </submittedName>
</protein>
<dbReference type="AlphaFoldDB" id="A0A5B7CMR9"/>
<organism evidence="2 3">
    <name type="scientific">Portunus trituberculatus</name>
    <name type="common">Swimming crab</name>
    <name type="synonym">Neptunus trituberculatus</name>
    <dbReference type="NCBI Taxonomy" id="210409"/>
    <lineage>
        <taxon>Eukaryota</taxon>
        <taxon>Metazoa</taxon>
        <taxon>Ecdysozoa</taxon>
        <taxon>Arthropoda</taxon>
        <taxon>Crustacea</taxon>
        <taxon>Multicrustacea</taxon>
        <taxon>Malacostraca</taxon>
        <taxon>Eumalacostraca</taxon>
        <taxon>Eucarida</taxon>
        <taxon>Decapoda</taxon>
        <taxon>Pleocyemata</taxon>
        <taxon>Brachyura</taxon>
        <taxon>Eubrachyura</taxon>
        <taxon>Portunoidea</taxon>
        <taxon>Portunidae</taxon>
        <taxon>Portuninae</taxon>
        <taxon>Portunus</taxon>
    </lineage>
</organism>
<gene>
    <name evidence="2" type="ORF">E2C01_003685</name>
</gene>
<comment type="caution">
    <text evidence="2">The sequence shown here is derived from an EMBL/GenBank/DDBJ whole genome shotgun (WGS) entry which is preliminary data.</text>
</comment>
<keyword evidence="1" id="KW-0472">Membrane</keyword>
<sequence>MPPLLLQLCRPRLSSSHPCSVQPSNTRLNQYSQLFIFFFFFFFNLWNSLPASVILSSYNLTSFKRGVSSHLFLSFD</sequence>
<dbReference type="Proteomes" id="UP000324222">
    <property type="component" value="Unassembled WGS sequence"/>
</dbReference>
<reference evidence="2 3" key="1">
    <citation type="submission" date="2019-05" db="EMBL/GenBank/DDBJ databases">
        <title>Another draft genome of Portunus trituberculatus and its Hox gene families provides insights of decapod evolution.</title>
        <authorList>
            <person name="Jeong J.-H."/>
            <person name="Song I."/>
            <person name="Kim S."/>
            <person name="Choi T."/>
            <person name="Kim D."/>
            <person name="Ryu S."/>
            <person name="Kim W."/>
        </authorList>
    </citation>
    <scope>NUCLEOTIDE SEQUENCE [LARGE SCALE GENOMIC DNA]</scope>
    <source>
        <tissue evidence="2">Muscle</tissue>
    </source>
</reference>
<feature type="transmembrane region" description="Helical" evidence="1">
    <location>
        <begin position="32"/>
        <end position="55"/>
    </location>
</feature>
<name>A0A5B7CMR9_PORTR</name>
<keyword evidence="3" id="KW-1185">Reference proteome</keyword>
<evidence type="ECO:0000313" key="2">
    <source>
        <dbReference type="EMBL" id="MPC11032.1"/>
    </source>
</evidence>
<keyword evidence="1" id="KW-0812">Transmembrane</keyword>
<evidence type="ECO:0000256" key="1">
    <source>
        <dbReference type="SAM" id="Phobius"/>
    </source>
</evidence>